<name>A0A1G4AZG1_9PEZI</name>
<dbReference type="EMBL" id="MJBS01000097">
    <property type="protein sequence ID" value="OHE94560.1"/>
    <property type="molecule type" value="Genomic_DNA"/>
</dbReference>
<dbReference type="RefSeq" id="XP_022471722.1">
    <property type="nucleotide sequence ID" value="XM_022621717.1"/>
</dbReference>
<accession>A0A1G4AZG1</accession>
<dbReference type="Proteomes" id="UP000176998">
    <property type="component" value="Unassembled WGS sequence"/>
</dbReference>
<feature type="non-terminal residue" evidence="1">
    <location>
        <position position="1"/>
    </location>
</feature>
<gene>
    <name evidence="1" type="ORF">CORC01_10088</name>
</gene>
<sequence length="159" mass="17571">RSTCPPAERDRTIFPLDSCWSTSRCCLRGSSRLSVCQPAHANATTPLAANTVSSKLHDGVLLFLWTMSESPQVARLTDAARCNLHRSVLQTPAACAILTCRCSQIDLASRLHIVRRQVESIRSRCRPSDMSKSAILSTTRQRSTRSNFTAHYCSSTFQG</sequence>
<evidence type="ECO:0000313" key="1">
    <source>
        <dbReference type="EMBL" id="OHE94560.1"/>
    </source>
</evidence>
<reference evidence="1 2" key="1">
    <citation type="submission" date="2016-09" db="EMBL/GenBank/DDBJ databases">
        <authorList>
            <person name="Capua I."/>
            <person name="De Benedictis P."/>
            <person name="Joannis T."/>
            <person name="Lombin L.H."/>
            <person name="Cattoli G."/>
        </authorList>
    </citation>
    <scope>NUCLEOTIDE SEQUENCE [LARGE SCALE GENOMIC DNA]</scope>
    <source>
        <strain evidence="1 2">IMI 309357</strain>
    </source>
</reference>
<organism evidence="1 2">
    <name type="scientific">Colletotrichum orchidophilum</name>
    <dbReference type="NCBI Taxonomy" id="1209926"/>
    <lineage>
        <taxon>Eukaryota</taxon>
        <taxon>Fungi</taxon>
        <taxon>Dikarya</taxon>
        <taxon>Ascomycota</taxon>
        <taxon>Pezizomycotina</taxon>
        <taxon>Sordariomycetes</taxon>
        <taxon>Hypocreomycetidae</taxon>
        <taxon>Glomerellales</taxon>
        <taxon>Glomerellaceae</taxon>
        <taxon>Colletotrichum</taxon>
    </lineage>
</organism>
<keyword evidence="2" id="KW-1185">Reference proteome</keyword>
<proteinExistence type="predicted"/>
<evidence type="ECO:0000313" key="2">
    <source>
        <dbReference type="Proteomes" id="UP000176998"/>
    </source>
</evidence>
<dbReference type="GeneID" id="34563227"/>
<comment type="caution">
    <text evidence="1">The sequence shown here is derived from an EMBL/GenBank/DDBJ whole genome shotgun (WGS) entry which is preliminary data.</text>
</comment>
<dbReference type="AlphaFoldDB" id="A0A1G4AZG1"/>
<protein>
    <submittedName>
        <fullName evidence="1">Uncharacterized protein</fullName>
    </submittedName>
</protein>